<dbReference type="EMBL" id="JTDF01000203">
    <property type="protein sequence ID" value="KAF8572035.1"/>
    <property type="molecule type" value="Genomic_DNA"/>
</dbReference>
<dbReference type="OrthoDB" id="6250593at2759"/>
<dbReference type="Proteomes" id="UP000699462">
    <property type="component" value="Unassembled WGS sequence"/>
</dbReference>
<reference evidence="1 2" key="1">
    <citation type="submission" date="2019-07" db="EMBL/GenBank/DDBJ databases">
        <title>Annotation for the trematode Paragonimus westermani.</title>
        <authorList>
            <person name="Choi Y.-J."/>
        </authorList>
    </citation>
    <scope>NUCLEOTIDE SEQUENCE [LARGE SCALE GENOMIC DNA]</scope>
    <source>
        <strain evidence="1">180907_Pwestermani</strain>
    </source>
</reference>
<organism evidence="1 2">
    <name type="scientific">Paragonimus westermani</name>
    <dbReference type="NCBI Taxonomy" id="34504"/>
    <lineage>
        <taxon>Eukaryota</taxon>
        <taxon>Metazoa</taxon>
        <taxon>Spiralia</taxon>
        <taxon>Lophotrochozoa</taxon>
        <taxon>Platyhelminthes</taxon>
        <taxon>Trematoda</taxon>
        <taxon>Digenea</taxon>
        <taxon>Plagiorchiida</taxon>
        <taxon>Troglotremata</taxon>
        <taxon>Troglotrematidae</taxon>
        <taxon>Paragonimus</taxon>
    </lineage>
</organism>
<dbReference type="AlphaFoldDB" id="A0A8T0DVR8"/>
<comment type="caution">
    <text evidence="1">The sequence shown here is derived from an EMBL/GenBank/DDBJ whole genome shotgun (WGS) entry which is preliminary data.</text>
</comment>
<proteinExistence type="predicted"/>
<sequence>MSRSASQNTSTSTDAPLSPRSASFRFSKITWPLFQITQSSNRPTIFANTTSLPPPFGAPVTHELVFISQDKLQSKKSLPNPHTGSSFSALGLTDSLMATIRRLSTTNLNRVGNIGRKSQSASAESEEDHILKCREQIVEPLRCVVQHRLQQVTRLDVFRRGIEETLEDACEMTAKHEECINRCQQSKGKLKELSPDFDVVSIVELLNSNQSLLHWQPVEYLPPDSDCPEILYSEGVIADKLVHGDLQLKCNTLKRQYAELSSFIQQNRDVLKTLESMERE</sequence>
<name>A0A8T0DVR8_9TREM</name>
<gene>
    <name evidence="1" type="ORF">P879_00062</name>
</gene>
<protein>
    <submittedName>
        <fullName evidence="1">Uncharacterized protein</fullName>
    </submittedName>
</protein>
<keyword evidence="2" id="KW-1185">Reference proteome</keyword>
<evidence type="ECO:0000313" key="2">
    <source>
        <dbReference type="Proteomes" id="UP000699462"/>
    </source>
</evidence>
<accession>A0A8T0DVR8</accession>
<evidence type="ECO:0000313" key="1">
    <source>
        <dbReference type="EMBL" id="KAF8572035.1"/>
    </source>
</evidence>